<sequence>MHRRLGVSESQTKGRTAVKFAMGADTLGVLGKKTGSANQDLGAQVKSLLAAAEPLQGKFNGQGRAAFDRFKSQSDQVANELNASLAAVLQGIGGMNTSFGQGDQQMADEQSQAAGSVNFDAARFGGSK</sequence>
<evidence type="ECO:0000256" key="1">
    <source>
        <dbReference type="SAM" id="MobiDB-lite"/>
    </source>
</evidence>
<name>A0ABP8DXD4_9MICO</name>
<dbReference type="InterPro" id="IPR036689">
    <property type="entry name" value="ESAT-6-like_sf"/>
</dbReference>
<dbReference type="EMBL" id="BAABAU010000001">
    <property type="protein sequence ID" value="GAA4264463.1"/>
    <property type="molecule type" value="Genomic_DNA"/>
</dbReference>
<gene>
    <name evidence="2" type="ORF">GCM10022256_00750</name>
</gene>
<accession>A0ABP8DXD4</accession>
<dbReference type="SUPFAM" id="SSF140453">
    <property type="entry name" value="EsxAB dimer-like"/>
    <property type="match status" value="1"/>
</dbReference>
<feature type="compositionally biased region" description="Polar residues" evidence="1">
    <location>
        <begin position="99"/>
        <end position="115"/>
    </location>
</feature>
<feature type="region of interest" description="Disordered" evidence="1">
    <location>
        <begin position="99"/>
        <end position="128"/>
    </location>
</feature>
<evidence type="ECO:0000313" key="2">
    <source>
        <dbReference type="EMBL" id="GAA4264463.1"/>
    </source>
</evidence>
<organism evidence="2 3">
    <name type="scientific">Frondihabitans peucedani</name>
    <dbReference type="NCBI Taxonomy" id="598626"/>
    <lineage>
        <taxon>Bacteria</taxon>
        <taxon>Bacillati</taxon>
        <taxon>Actinomycetota</taxon>
        <taxon>Actinomycetes</taxon>
        <taxon>Micrococcales</taxon>
        <taxon>Microbacteriaceae</taxon>
        <taxon>Frondihabitans</taxon>
    </lineage>
</organism>
<evidence type="ECO:0000313" key="3">
    <source>
        <dbReference type="Proteomes" id="UP001501594"/>
    </source>
</evidence>
<reference evidence="3" key="1">
    <citation type="journal article" date="2019" name="Int. J. Syst. Evol. Microbiol.">
        <title>The Global Catalogue of Microorganisms (GCM) 10K type strain sequencing project: providing services to taxonomists for standard genome sequencing and annotation.</title>
        <authorList>
            <consortium name="The Broad Institute Genomics Platform"/>
            <consortium name="The Broad Institute Genome Sequencing Center for Infectious Disease"/>
            <person name="Wu L."/>
            <person name="Ma J."/>
        </authorList>
    </citation>
    <scope>NUCLEOTIDE SEQUENCE [LARGE SCALE GENOMIC DNA]</scope>
    <source>
        <strain evidence="3">JCM 17442</strain>
    </source>
</reference>
<evidence type="ECO:0008006" key="4">
    <source>
        <dbReference type="Google" id="ProtNLM"/>
    </source>
</evidence>
<dbReference type="Gene3D" id="1.10.287.1060">
    <property type="entry name" value="ESAT-6-like"/>
    <property type="match status" value="1"/>
</dbReference>
<proteinExistence type="predicted"/>
<protein>
    <recommendedName>
        <fullName evidence="4">WXG100 family type VII secretion target</fullName>
    </recommendedName>
</protein>
<keyword evidence="3" id="KW-1185">Reference proteome</keyword>
<comment type="caution">
    <text evidence="2">The sequence shown here is derived from an EMBL/GenBank/DDBJ whole genome shotgun (WGS) entry which is preliminary data.</text>
</comment>
<dbReference type="Proteomes" id="UP001501594">
    <property type="component" value="Unassembled WGS sequence"/>
</dbReference>